<proteinExistence type="predicted"/>
<evidence type="ECO:0000256" key="1">
    <source>
        <dbReference type="SAM" id="Phobius"/>
    </source>
</evidence>
<feature type="transmembrane region" description="Helical" evidence="1">
    <location>
        <begin position="50"/>
        <end position="75"/>
    </location>
</feature>
<keyword evidence="1" id="KW-1133">Transmembrane helix</keyword>
<keyword evidence="1" id="KW-0472">Membrane</keyword>
<protein>
    <submittedName>
        <fullName evidence="2">Uncharacterized protein</fullName>
    </submittedName>
</protein>
<dbReference type="EMBL" id="JADNYJ010000036">
    <property type="protein sequence ID" value="KAF8902411.1"/>
    <property type="molecule type" value="Genomic_DNA"/>
</dbReference>
<evidence type="ECO:0000313" key="2">
    <source>
        <dbReference type="EMBL" id="KAF8902411.1"/>
    </source>
</evidence>
<keyword evidence="3" id="KW-1185">Reference proteome</keyword>
<keyword evidence="1" id="KW-0812">Transmembrane</keyword>
<gene>
    <name evidence="2" type="ORF">CPB84DRAFT_863339</name>
</gene>
<accession>A0A9P5TN98</accession>
<reference evidence="2" key="1">
    <citation type="submission" date="2020-11" db="EMBL/GenBank/DDBJ databases">
        <authorList>
            <consortium name="DOE Joint Genome Institute"/>
            <person name="Ahrendt S."/>
            <person name="Riley R."/>
            <person name="Andreopoulos W."/>
            <person name="LaButti K."/>
            <person name="Pangilinan J."/>
            <person name="Ruiz-duenas F.J."/>
            <person name="Barrasa J.M."/>
            <person name="Sanchez-Garcia M."/>
            <person name="Camarero S."/>
            <person name="Miyauchi S."/>
            <person name="Serrano A."/>
            <person name="Linde D."/>
            <person name="Babiker R."/>
            <person name="Drula E."/>
            <person name="Ayuso-Fernandez I."/>
            <person name="Pacheco R."/>
            <person name="Padilla G."/>
            <person name="Ferreira P."/>
            <person name="Barriuso J."/>
            <person name="Kellner H."/>
            <person name="Castanera R."/>
            <person name="Alfaro M."/>
            <person name="Ramirez L."/>
            <person name="Pisabarro A.G."/>
            <person name="Kuo A."/>
            <person name="Tritt A."/>
            <person name="Lipzen A."/>
            <person name="He G."/>
            <person name="Yan M."/>
            <person name="Ng V."/>
            <person name="Cullen D."/>
            <person name="Martin F."/>
            <person name="Rosso M.-N."/>
            <person name="Henrissat B."/>
            <person name="Hibbett D."/>
            <person name="Martinez A.T."/>
            <person name="Grigoriev I.V."/>
        </authorList>
    </citation>
    <scope>NUCLEOTIDE SEQUENCE</scope>
    <source>
        <strain evidence="2">AH 44721</strain>
    </source>
</reference>
<feature type="transmembrane region" description="Helical" evidence="1">
    <location>
        <begin position="12"/>
        <end position="30"/>
    </location>
</feature>
<name>A0A9P5TN98_GYMJU</name>
<dbReference type="Proteomes" id="UP000724874">
    <property type="component" value="Unassembled WGS sequence"/>
</dbReference>
<evidence type="ECO:0000313" key="3">
    <source>
        <dbReference type="Proteomes" id="UP000724874"/>
    </source>
</evidence>
<sequence>MWLASVKEHIHFNSIFCFTFPSNLFFVHHSRVVDFEYFRTSLSFGIKTNLYIFIPGTWLALLFALSLFSVVNLNLGIEFSGLLSSN</sequence>
<comment type="caution">
    <text evidence="2">The sequence shown here is derived from an EMBL/GenBank/DDBJ whole genome shotgun (WGS) entry which is preliminary data.</text>
</comment>
<dbReference type="AlphaFoldDB" id="A0A9P5TN98"/>
<organism evidence="2 3">
    <name type="scientific">Gymnopilus junonius</name>
    <name type="common">Spectacular rustgill mushroom</name>
    <name type="synonym">Gymnopilus spectabilis subsp. junonius</name>
    <dbReference type="NCBI Taxonomy" id="109634"/>
    <lineage>
        <taxon>Eukaryota</taxon>
        <taxon>Fungi</taxon>
        <taxon>Dikarya</taxon>
        <taxon>Basidiomycota</taxon>
        <taxon>Agaricomycotina</taxon>
        <taxon>Agaricomycetes</taxon>
        <taxon>Agaricomycetidae</taxon>
        <taxon>Agaricales</taxon>
        <taxon>Agaricineae</taxon>
        <taxon>Hymenogastraceae</taxon>
        <taxon>Gymnopilus</taxon>
    </lineage>
</organism>